<dbReference type="AlphaFoldDB" id="A0A0E9QNM5"/>
<reference evidence="1" key="1">
    <citation type="submission" date="2014-11" db="EMBL/GenBank/DDBJ databases">
        <authorList>
            <person name="Amaro Gonzalez C."/>
        </authorList>
    </citation>
    <scope>NUCLEOTIDE SEQUENCE</scope>
</reference>
<name>A0A0E9QNM5_ANGAN</name>
<proteinExistence type="predicted"/>
<sequence>MKLHCLKLVLPRLFYTLYLICP</sequence>
<protein>
    <submittedName>
        <fullName evidence="1">Uncharacterized protein</fullName>
    </submittedName>
</protein>
<accession>A0A0E9QNM5</accession>
<reference evidence="1" key="2">
    <citation type="journal article" date="2015" name="Fish Shellfish Immunol.">
        <title>Early steps in the European eel (Anguilla anguilla)-Vibrio vulnificus interaction in the gills: Role of the RtxA13 toxin.</title>
        <authorList>
            <person name="Callol A."/>
            <person name="Pajuelo D."/>
            <person name="Ebbesson L."/>
            <person name="Teles M."/>
            <person name="MacKenzie S."/>
            <person name="Amaro C."/>
        </authorList>
    </citation>
    <scope>NUCLEOTIDE SEQUENCE</scope>
</reference>
<organism evidence="1">
    <name type="scientific">Anguilla anguilla</name>
    <name type="common">European freshwater eel</name>
    <name type="synonym">Muraena anguilla</name>
    <dbReference type="NCBI Taxonomy" id="7936"/>
    <lineage>
        <taxon>Eukaryota</taxon>
        <taxon>Metazoa</taxon>
        <taxon>Chordata</taxon>
        <taxon>Craniata</taxon>
        <taxon>Vertebrata</taxon>
        <taxon>Euteleostomi</taxon>
        <taxon>Actinopterygii</taxon>
        <taxon>Neopterygii</taxon>
        <taxon>Teleostei</taxon>
        <taxon>Anguilliformes</taxon>
        <taxon>Anguillidae</taxon>
        <taxon>Anguilla</taxon>
    </lineage>
</organism>
<evidence type="ECO:0000313" key="1">
    <source>
        <dbReference type="EMBL" id="JAH18077.1"/>
    </source>
</evidence>
<dbReference type="EMBL" id="GBXM01090500">
    <property type="protein sequence ID" value="JAH18077.1"/>
    <property type="molecule type" value="Transcribed_RNA"/>
</dbReference>